<organism evidence="8 9">
    <name type="scientific">Rubricella aquisinus</name>
    <dbReference type="NCBI Taxonomy" id="2028108"/>
    <lineage>
        <taxon>Bacteria</taxon>
        <taxon>Pseudomonadati</taxon>
        <taxon>Pseudomonadota</taxon>
        <taxon>Alphaproteobacteria</taxon>
        <taxon>Rhodobacterales</taxon>
        <taxon>Paracoccaceae</taxon>
        <taxon>Rubricella</taxon>
    </lineage>
</organism>
<keyword evidence="5 6" id="KW-0012">Acyltransferase</keyword>
<evidence type="ECO:0000256" key="4">
    <source>
        <dbReference type="ARBA" id="ARBA00023098"/>
    </source>
</evidence>
<protein>
    <recommendedName>
        <fullName evidence="6">Acyl-[acyl-carrier-protein]--UDP-N-acetylglucosamine O-acyltransferase</fullName>
        <shortName evidence="6">UDP-N-acetylglucosamine acyltransferase</shortName>
        <ecNumber evidence="6">2.3.1.129</ecNumber>
    </recommendedName>
</protein>
<evidence type="ECO:0000256" key="2">
    <source>
        <dbReference type="ARBA" id="ARBA00022556"/>
    </source>
</evidence>
<dbReference type="SUPFAM" id="SSF51161">
    <property type="entry name" value="Trimeric LpxA-like enzymes"/>
    <property type="match status" value="1"/>
</dbReference>
<dbReference type="GO" id="GO:0016020">
    <property type="term" value="C:membrane"/>
    <property type="evidence" value="ECO:0007669"/>
    <property type="project" value="GOC"/>
</dbReference>
<evidence type="ECO:0000256" key="5">
    <source>
        <dbReference type="ARBA" id="ARBA00023315"/>
    </source>
</evidence>
<dbReference type="PANTHER" id="PTHR43480:SF1">
    <property type="entry name" value="ACYL-[ACYL-CARRIER-PROTEIN]--UDP-N-ACETYLGLUCOSAMINE O-ACYLTRANSFERASE, MITOCHONDRIAL-RELATED"/>
    <property type="match status" value="1"/>
</dbReference>
<dbReference type="UniPathway" id="UPA00359">
    <property type="reaction ID" value="UER00477"/>
</dbReference>
<dbReference type="GO" id="GO:0008780">
    <property type="term" value="F:acyl-[acyl-carrier-protein]-UDP-N-acetylglucosamine O-acyltransferase activity"/>
    <property type="evidence" value="ECO:0007669"/>
    <property type="project" value="UniProtKB-UniRule"/>
</dbReference>
<sequence length="266" mass="28160">MSIDPTVKIHPTAIVEDGATIGAGTTIGPYSIIGPEVVIGADNELMSHVIVTGVTTLGDRNRIWPFASVGSQPQDLKFAGERTELVIGSDNMIRESTSFNPGTEGGGGLTKIGNHNLFMLGTHVGHDCMVGDRIVLANSSGLAGHCIIDDGVIIGGLSATHQFIRMGRGSMVGGCSMARKDVIPFGTVIGEDTRLMGLNIVGLKRRGIDKADLRTLLAAYRAIFESEEGTLLARAKATKDAYPDNAYVQEITDFMLAESNRSFATP</sequence>
<evidence type="ECO:0000313" key="8">
    <source>
        <dbReference type="EMBL" id="MBB5514721.1"/>
    </source>
</evidence>
<dbReference type="PANTHER" id="PTHR43480">
    <property type="entry name" value="ACYL-[ACYL-CARRIER-PROTEIN]--UDP-N-ACETYLGLUCOSAMINE O-ACYLTRANSFERASE"/>
    <property type="match status" value="1"/>
</dbReference>
<accession>A0A840WJM3</accession>
<feature type="domain" description="UDP N-acetylglucosamine O-acyltransferase C-terminal" evidence="7">
    <location>
        <begin position="181"/>
        <end position="262"/>
    </location>
</feature>
<dbReference type="EC" id="2.3.1.129" evidence="6"/>
<reference evidence="8 9" key="1">
    <citation type="submission" date="2020-08" db="EMBL/GenBank/DDBJ databases">
        <title>Genomic Encyclopedia of Type Strains, Phase IV (KMG-IV): sequencing the most valuable type-strain genomes for metagenomic binning, comparative biology and taxonomic classification.</title>
        <authorList>
            <person name="Goeker M."/>
        </authorList>
    </citation>
    <scope>NUCLEOTIDE SEQUENCE [LARGE SCALE GENOMIC DNA]</scope>
    <source>
        <strain evidence="8 9">DSM 103377</strain>
    </source>
</reference>
<dbReference type="RefSeq" id="WP_184008628.1">
    <property type="nucleotide sequence ID" value="NZ_JACIJS010000002.1"/>
</dbReference>
<dbReference type="Gene3D" id="2.160.10.10">
    <property type="entry name" value="Hexapeptide repeat proteins"/>
    <property type="match status" value="1"/>
</dbReference>
<dbReference type="NCBIfam" id="NF003657">
    <property type="entry name" value="PRK05289.1"/>
    <property type="match status" value="1"/>
</dbReference>
<dbReference type="AlphaFoldDB" id="A0A840WJM3"/>
<proteinExistence type="inferred from homology"/>
<keyword evidence="2 6" id="KW-0441">Lipid A biosynthesis</keyword>
<comment type="catalytic activity">
    <reaction evidence="6">
        <text>a (3R)-hydroxyacyl-[ACP] + UDP-N-acetyl-alpha-D-glucosamine = a UDP-3-O-[(3R)-3-hydroxyacyl]-N-acetyl-alpha-D-glucosamine + holo-[ACP]</text>
        <dbReference type="Rhea" id="RHEA:67812"/>
        <dbReference type="Rhea" id="RHEA-COMP:9685"/>
        <dbReference type="Rhea" id="RHEA-COMP:9945"/>
        <dbReference type="ChEBI" id="CHEBI:57705"/>
        <dbReference type="ChEBI" id="CHEBI:64479"/>
        <dbReference type="ChEBI" id="CHEBI:78827"/>
        <dbReference type="ChEBI" id="CHEBI:173225"/>
        <dbReference type="EC" id="2.3.1.129"/>
    </reaction>
</comment>
<dbReference type="GO" id="GO:0009245">
    <property type="term" value="P:lipid A biosynthetic process"/>
    <property type="evidence" value="ECO:0007669"/>
    <property type="project" value="UniProtKB-UniRule"/>
</dbReference>
<dbReference type="Pfam" id="PF13720">
    <property type="entry name" value="Acetyltransf_11"/>
    <property type="match status" value="1"/>
</dbReference>
<dbReference type="InterPro" id="IPR010137">
    <property type="entry name" value="Lipid_A_LpxA"/>
</dbReference>
<dbReference type="CDD" id="cd03351">
    <property type="entry name" value="LbH_UDP-GlcNAc_AT"/>
    <property type="match status" value="1"/>
</dbReference>
<evidence type="ECO:0000313" key="9">
    <source>
        <dbReference type="Proteomes" id="UP000553766"/>
    </source>
</evidence>
<gene>
    <name evidence="6" type="primary">lpxA</name>
    <name evidence="8" type="ORF">FHS89_000727</name>
</gene>
<dbReference type="InterPro" id="IPR037157">
    <property type="entry name" value="Acetyltransf_C_sf"/>
</dbReference>
<dbReference type="PIRSF" id="PIRSF000456">
    <property type="entry name" value="UDP-GlcNAc_acltr"/>
    <property type="match status" value="1"/>
</dbReference>
<keyword evidence="4 6" id="KW-0443">Lipid metabolism</keyword>
<dbReference type="Gene3D" id="1.20.1180.10">
    <property type="entry name" value="Udp N-acetylglucosamine O-acyltransferase, C-terminal domain"/>
    <property type="match status" value="1"/>
</dbReference>
<evidence type="ECO:0000256" key="1">
    <source>
        <dbReference type="ARBA" id="ARBA00022516"/>
    </source>
</evidence>
<comment type="similarity">
    <text evidence="6">Belongs to the transferase hexapeptide repeat family. LpxA subfamily.</text>
</comment>
<keyword evidence="1 6" id="KW-0444">Lipid biosynthesis</keyword>
<keyword evidence="6" id="KW-0677">Repeat</keyword>
<dbReference type="InterPro" id="IPR011004">
    <property type="entry name" value="Trimer_LpxA-like_sf"/>
</dbReference>
<comment type="subcellular location">
    <subcellularLocation>
        <location evidence="6">Cytoplasm</location>
    </subcellularLocation>
</comment>
<keyword evidence="6" id="KW-0963">Cytoplasm</keyword>
<dbReference type="InterPro" id="IPR029098">
    <property type="entry name" value="Acetyltransf_C"/>
</dbReference>
<dbReference type="EMBL" id="JACIJS010000002">
    <property type="protein sequence ID" value="MBB5514721.1"/>
    <property type="molecule type" value="Genomic_DNA"/>
</dbReference>
<evidence type="ECO:0000256" key="6">
    <source>
        <dbReference type="HAMAP-Rule" id="MF_00387"/>
    </source>
</evidence>
<keyword evidence="3 6" id="KW-0808">Transferase</keyword>
<dbReference type="HAMAP" id="MF_00387">
    <property type="entry name" value="LpxA"/>
    <property type="match status" value="1"/>
</dbReference>
<dbReference type="GO" id="GO:0005737">
    <property type="term" value="C:cytoplasm"/>
    <property type="evidence" value="ECO:0007669"/>
    <property type="project" value="UniProtKB-SubCell"/>
</dbReference>
<name>A0A840WJM3_9RHOB</name>
<comment type="caution">
    <text evidence="8">The sequence shown here is derived from an EMBL/GenBank/DDBJ whole genome shotgun (WGS) entry which is preliminary data.</text>
</comment>
<comment type="subunit">
    <text evidence="6">Homotrimer.</text>
</comment>
<keyword evidence="9" id="KW-1185">Reference proteome</keyword>
<comment type="pathway">
    <text evidence="6">Glycolipid biosynthesis; lipid IV(A) biosynthesis; lipid IV(A) from (3R)-3-hydroxytetradecanoyl-[acyl-carrier-protein] and UDP-N-acetyl-alpha-D-glucosamine: step 1/6.</text>
</comment>
<evidence type="ECO:0000256" key="3">
    <source>
        <dbReference type="ARBA" id="ARBA00022679"/>
    </source>
</evidence>
<comment type="function">
    <text evidence="6">Involved in the biosynthesis of lipid A, a phosphorylated glycolipid that anchors the lipopolysaccharide to the outer membrane of the cell.</text>
</comment>
<dbReference type="Proteomes" id="UP000553766">
    <property type="component" value="Unassembled WGS sequence"/>
</dbReference>
<dbReference type="NCBIfam" id="TIGR01852">
    <property type="entry name" value="lipid_A_lpxA"/>
    <property type="match status" value="1"/>
</dbReference>
<evidence type="ECO:0000259" key="7">
    <source>
        <dbReference type="Pfam" id="PF13720"/>
    </source>
</evidence>